<proteinExistence type="predicted"/>
<sequence length="450" mass="48128">MRQTSLPTRAPGRRRVLGGMAALAALAATGTGAAGCAAPAAVGAGRTRVRFWHLFGGGDGVNMRTMLEAYRAAHPEIALEASTLQWGAPYYTKLGMAGVGGRAPEVAALHLARLPGFGPGTLLDPFDLDLLAQHGVTEEDFPADLWRRGRIDGAQYAVPLDTHPMVLYYNTDICEKAGLLAPNGRLAPIRGTEAFAAALRAAGKVTGGPGLVVETLGADTIGPWRLFSTFYSQAGGTLLDENATRVTIDDAKAMKVLRFMRRLTEEGLAHHRVDYNGTVGVFGGGETAFLLNGEWEVSTFANLELPFSMARVPNLFGRPTAQADSHCFVLPHQRDRGGETNEAAHAFVAWMLRHTVEWAKGGHVPAYLPVLEEPAYLDLHPQSEYRSVIDDVALDPPAWFAGSASTMWIELGAVLSGVLTGSRTPRGALEEMRDRLQALLDTPDPLGGDA</sequence>
<evidence type="ECO:0000256" key="1">
    <source>
        <dbReference type="SAM" id="SignalP"/>
    </source>
</evidence>
<dbReference type="Proteomes" id="UP000473014">
    <property type="component" value="Unassembled WGS sequence"/>
</dbReference>
<dbReference type="PANTHER" id="PTHR43649">
    <property type="entry name" value="ARABINOSE-BINDING PROTEIN-RELATED"/>
    <property type="match status" value="1"/>
</dbReference>
<organism evidence="2 3">
    <name type="scientific">Streptomyces taklimakanensis</name>
    <dbReference type="NCBI Taxonomy" id="2569853"/>
    <lineage>
        <taxon>Bacteria</taxon>
        <taxon>Bacillati</taxon>
        <taxon>Actinomycetota</taxon>
        <taxon>Actinomycetes</taxon>
        <taxon>Kitasatosporales</taxon>
        <taxon>Streptomycetaceae</taxon>
        <taxon>Streptomyces</taxon>
    </lineage>
</organism>
<dbReference type="RefSeq" id="WP_155070417.1">
    <property type="nucleotide sequence ID" value="NZ_WIXO01000001.1"/>
</dbReference>
<dbReference type="OrthoDB" id="4393730at2"/>
<feature type="signal peptide" evidence="1">
    <location>
        <begin position="1"/>
        <end position="33"/>
    </location>
</feature>
<evidence type="ECO:0000313" key="3">
    <source>
        <dbReference type="Proteomes" id="UP000473014"/>
    </source>
</evidence>
<evidence type="ECO:0000313" key="2">
    <source>
        <dbReference type="EMBL" id="MTE18924.1"/>
    </source>
</evidence>
<dbReference type="InterPro" id="IPR050490">
    <property type="entry name" value="Bact_solute-bd_prot1"/>
</dbReference>
<accession>A0A6G2B9L8</accession>
<dbReference type="Gene3D" id="3.40.190.10">
    <property type="entry name" value="Periplasmic binding protein-like II"/>
    <property type="match status" value="1"/>
</dbReference>
<dbReference type="InterPro" id="IPR006311">
    <property type="entry name" value="TAT_signal"/>
</dbReference>
<protein>
    <submittedName>
        <fullName evidence="2">Extracellular solute-binding protein</fullName>
    </submittedName>
</protein>
<dbReference type="PROSITE" id="PS51318">
    <property type="entry name" value="TAT"/>
    <property type="match status" value="1"/>
</dbReference>
<dbReference type="EMBL" id="WIXO01000001">
    <property type="protein sequence ID" value="MTE18924.1"/>
    <property type="molecule type" value="Genomic_DNA"/>
</dbReference>
<dbReference type="SUPFAM" id="SSF53850">
    <property type="entry name" value="Periplasmic binding protein-like II"/>
    <property type="match status" value="1"/>
</dbReference>
<feature type="chain" id="PRO_5026192069" evidence="1">
    <location>
        <begin position="34"/>
        <end position="450"/>
    </location>
</feature>
<dbReference type="InterPro" id="IPR006059">
    <property type="entry name" value="SBP"/>
</dbReference>
<dbReference type="PANTHER" id="PTHR43649:SF14">
    <property type="entry name" value="BLR3389 PROTEIN"/>
    <property type="match status" value="1"/>
</dbReference>
<dbReference type="AlphaFoldDB" id="A0A6G2B9L8"/>
<keyword evidence="3" id="KW-1185">Reference proteome</keyword>
<gene>
    <name evidence="2" type="ORF">F0L17_07205</name>
</gene>
<keyword evidence="1" id="KW-0732">Signal</keyword>
<name>A0A6G2B9L8_9ACTN</name>
<dbReference type="Pfam" id="PF01547">
    <property type="entry name" value="SBP_bac_1"/>
    <property type="match status" value="1"/>
</dbReference>
<comment type="caution">
    <text evidence="2">The sequence shown here is derived from an EMBL/GenBank/DDBJ whole genome shotgun (WGS) entry which is preliminary data.</text>
</comment>
<reference evidence="2 3" key="1">
    <citation type="submission" date="2019-11" db="EMBL/GenBank/DDBJ databases">
        <authorList>
            <person name="Yuan L."/>
        </authorList>
    </citation>
    <scope>NUCLEOTIDE SEQUENCE [LARGE SCALE GENOMIC DNA]</scope>
    <source>
        <strain evidence="2 3">TRM43335</strain>
    </source>
</reference>